<dbReference type="GeneID" id="43595316"/>
<organism evidence="2 3">
    <name type="scientific">Venustampulla echinocandica</name>
    <dbReference type="NCBI Taxonomy" id="2656787"/>
    <lineage>
        <taxon>Eukaryota</taxon>
        <taxon>Fungi</taxon>
        <taxon>Dikarya</taxon>
        <taxon>Ascomycota</taxon>
        <taxon>Pezizomycotina</taxon>
        <taxon>Leotiomycetes</taxon>
        <taxon>Helotiales</taxon>
        <taxon>Pleuroascaceae</taxon>
        <taxon>Venustampulla</taxon>
    </lineage>
</organism>
<evidence type="ECO:0000259" key="1">
    <source>
        <dbReference type="Pfam" id="PF20150"/>
    </source>
</evidence>
<name>A0A370U3Z5_9HELO</name>
<dbReference type="Pfam" id="PF20150">
    <property type="entry name" value="2EXR"/>
    <property type="match status" value="1"/>
</dbReference>
<gene>
    <name evidence="2" type="ORF">BP5553_02467</name>
</gene>
<dbReference type="Proteomes" id="UP000254866">
    <property type="component" value="Unassembled WGS sequence"/>
</dbReference>
<dbReference type="EMBL" id="NPIC01000001">
    <property type="protein sequence ID" value="RDL42488.1"/>
    <property type="molecule type" value="Genomic_DNA"/>
</dbReference>
<dbReference type="PANTHER" id="PTHR35910">
    <property type="entry name" value="2EXR DOMAIN-CONTAINING PROTEIN"/>
    <property type="match status" value="1"/>
</dbReference>
<dbReference type="PANTHER" id="PTHR35910:SF1">
    <property type="entry name" value="2EXR DOMAIN-CONTAINING PROTEIN"/>
    <property type="match status" value="1"/>
</dbReference>
<comment type="caution">
    <text evidence="2">The sequence shown here is derived from an EMBL/GenBank/DDBJ whole genome shotgun (WGS) entry which is preliminary data.</text>
</comment>
<evidence type="ECO:0000313" key="2">
    <source>
        <dbReference type="EMBL" id="RDL42488.1"/>
    </source>
</evidence>
<dbReference type="AlphaFoldDB" id="A0A370U3Z5"/>
<dbReference type="RefSeq" id="XP_031875144.1">
    <property type="nucleotide sequence ID" value="XM_032011090.1"/>
</dbReference>
<keyword evidence="3" id="KW-1185">Reference proteome</keyword>
<dbReference type="OrthoDB" id="3437257at2759"/>
<dbReference type="InterPro" id="IPR045518">
    <property type="entry name" value="2EXR"/>
</dbReference>
<proteinExistence type="predicted"/>
<accession>A0A370U3Z5</accession>
<reference evidence="2 3" key="1">
    <citation type="journal article" date="2018" name="IMA Fungus">
        <title>IMA Genome-F 9: Draft genome sequence of Annulohypoxylon stygium, Aspergillus mulundensis, Berkeleyomyces basicola (syn. Thielaviopsis basicola), Ceratocystis smalleyi, two Cercospora beticola strains, Coleophoma cylindrospora, Fusarium fracticaudum, Phialophora cf. hyalina, and Morchella septimelata.</title>
        <authorList>
            <person name="Wingfield B.D."/>
            <person name="Bills G.F."/>
            <person name="Dong Y."/>
            <person name="Huang W."/>
            <person name="Nel W.J."/>
            <person name="Swalarsk-Parry B.S."/>
            <person name="Vaghefi N."/>
            <person name="Wilken P.M."/>
            <person name="An Z."/>
            <person name="de Beer Z.W."/>
            <person name="De Vos L."/>
            <person name="Chen L."/>
            <person name="Duong T.A."/>
            <person name="Gao Y."/>
            <person name="Hammerbacher A."/>
            <person name="Kikkert J.R."/>
            <person name="Li Y."/>
            <person name="Li H."/>
            <person name="Li K."/>
            <person name="Li Q."/>
            <person name="Liu X."/>
            <person name="Ma X."/>
            <person name="Naidoo K."/>
            <person name="Pethybridge S.J."/>
            <person name="Sun J."/>
            <person name="Steenkamp E.T."/>
            <person name="van der Nest M.A."/>
            <person name="van Wyk S."/>
            <person name="Wingfield M.J."/>
            <person name="Xiong C."/>
            <person name="Yue Q."/>
            <person name="Zhang X."/>
        </authorList>
    </citation>
    <scope>NUCLEOTIDE SEQUENCE [LARGE SCALE GENOMIC DNA]</scope>
    <source>
        <strain evidence="2 3">BP 5553</strain>
    </source>
</reference>
<feature type="domain" description="2EXR" evidence="1">
    <location>
        <begin position="42"/>
        <end position="145"/>
    </location>
</feature>
<evidence type="ECO:0000313" key="3">
    <source>
        <dbReference type="Proteomes" id="UP000254866"/>
    </source>
</evidence>
<sequence length="327" mass="37981">MPESVKSSPFTKPKLELKFGTEIPISRQNATTCKRRSPLKRFHLFPKLPTELRFMVWHFSIPESRVIEVLWNSETGRYYTDALQPSLLQACRESRNEGKRVYHALELNLDGGFIPELARYDLRALQRMSSREPFRTYIDWKRDHLSMNAEHVASRLARAHFIARLSQSPKASANLRSIILDARVIESKRLYIPQPGSPRIRGTFFILLNLLAMSKLMTIHVTSSPSRCYKCRGGISRCHRRVLGIDSMGIEEGQALEHYCEDVLEVFEEWKEKKLGVQLSRAMALAGSIWGVRKPEMIPEFILLELLREKKRRYRPGPYGLSQRRWA</sequence>
<protein>
    <recommendedName>
        <fullName evidence="1">2EXR domain-containing protein</fullName>
    </recommendedName>
</protein>